<name>A0A6M1T315_9BACT</name>
<protein>
    <submittedName>
        <fullName evidence="1">Uncharacterized protein</fullName>
    </submittedName>
</protein>
<accession>A0A6M1T315</accession>
<sequence>MAEDRSTETKEGSKSRRCIYCGVKAPLVWVHGHGQCGNCGINVQECCQGENCVLR</sequence>
<keyword evidence="2" id="KW-1185">Reference proteome</keyword>
<dbReference type="Proteomes" id="UP000479132">
    <property type="component" value="Unassembled WGS sequence"/>
</dbReference>
<dbReference type="RefSeq" id="WP_165266503.1">
    <property type="nucleotide sequence ID" value="NZ_JAALLS010000004.1"/>
</dbReference>
<proteinExistence type="predicted"/>
<evidence type="ECO:0000313" key="2">
    <source>
        <dbReference type="Proteomes" id="UP000479132"/>
    </source>
</evidence>
<dbReference type="AlphaFoldDB" id="A0A6M1T315"/>
<comment type="caution">
    <text evidence="1">The sequence shown here is derived from an EMBL/GenBank/DDBJ whole genome shotgun (WGS) entry which is preliminary data.</text>
</comment>
<dbReference type="EMBL" id="JAALLS010000004">
    <property type="protein sequence ID" value="NGP87595.1"/>
    <property type="molecule type" value="Genomic_DNA"/>
</dbReference>
<reference evidence="1 2" key="1">
    <citation type="submission" date="2020-02" db="EMBL/GenBank/DDBJ databases">
        <title>Aliifodinibius halophilus 2W32, complete genome.</title>
        <authorList>
            <person name="Li Y."/>
            <person name="Wu S."/>
        </authorList>
    </citation>
    <scope>NUCLEOTIDE SEQUENCE [LARGE SCALE GENOMIC DNA]</scope>
    <source>
        <strain evidence="1 2">2W32</strain>
    </source>
</reference>
<gene>
    <name evidence="1" type="ORF">G3569_04450</name>
</gene>
<organism evidence="1 2">
    <name type="scientific">Fodinibius halophilus</name>
    <dbReference type="NCBI Taxonomy" id="1736908"/>
    <lineage>
        <taxon>Bacteria</taxon>
        <taxon>Pseudomonadati</taxon>
        <taxon>Balneolota</taxon>
        <taxon>Balneolia</taxon>
        <taxon>Balneolales</taxon>
        <taxon>Balneolaceae</taxon>
        <taxon>Fodinibius</taxon>
    </lineage>
</organism>
<evidence type="ECO:0000313" key="1">
    <source>
        <dbReference type="EMBL" id="NGP87595.1"/>
    </source>
</evidence>